<accession>A0A564Y9V3</accession>
<keyword evidence="2" id="KW-1185">Reference proteome</keyword>
<proteinExistence type="predicted"/>
<protein>
    <submittedName>
        <fullName evidence="1">Uncharacterized protein</fullName>
    </submittedName>
</protein>
<dbReference type="AlphaFoldDB" id="A0A564Y9V3"/>
<name>A0A564Y9V3_HYMDI</name>
<gene>
    <name evidence="1" type="ORF">WMSIL1_LOCUS3949</name>
</gene>
<dbReference type="Proteomes" id="UP000321570">
    <property type="component" value="Unassembled WGS sequence"/>
</dbReference>
<organism evidence="1 2">
    <name type="scientific">Hymenolepis diminuta</name>
    <name type="common">Rat tapeworm</name>
    <dbReference type="NCBI Taxonomy" id="6216"/>
    <lineage>
        <taxon>Eukaryota</taxon>
        <taxon>Metazoa</taxon>
        <taxon>Spiralia</taxon>
        <taxon>Lophotrochozoa</taxon>
        <taxon>Platyhelminthes</taxon>
        <taxon>Cestoda</taxon>
        <taxon>Eucestoda</taxon>
        <taxon>Cyclophyllidea</taxon>
        <taxon>Hymenolepididae</taxon>
        <taxon>Hymenolepis</taxon>
    </lineage>
</organism>
<sequence>FQPTNPVTFIVNELTNPNPKKIGLVPPPSPYLNLRKWKCMLFLPLLNKLKSICGICAKI</sequence>
<feature type="non-terminal residue" evidence="1">
    <location>
        <position position="1"/>
    </location>
</feature>
<evidence type="ECO:0000313" key="1">
    <source>
        <dbReference type="EMBL" id="VUZ43314.1"/>
    </source>
</evidence>
<reference evidence="1 2" key="1">
    <citation type="submission" date="2019-07" db="EMBL/GenBank/DDBJ databases">
        <authorList>
            <person name="Jastrzebski P J."/>
            <person name="Paukszto L."/>
            <person name="Jastrzebski P J."/>
        </authorList>
    </citation>
    <scope>NUCLEOTIDE SEQUENCE [LARGE SCALE GENOMIC DNA]</scope>
    <source>
        <strain evidence="1 2">WMS-il1</strain>
    </source>
</reference>
<evidence type="ECO:0000313" key="2">
    <source>
        <dbReference type="Proteomes" id="UP000321570"/>
    </source>
</evidence>
<dbReference type="EMBL" id="CABIJS010000111">
    <property type="protein sequence ID" value="VUZ43314.1"/>
    <property type="molecule type" value="Genomic_DNA"/>
</dbReference>